<gene>
    <name evidence="2" type="ORF">AZO1586I_412</name>
</gene>
<evidence type="ECO:0000256" key="1">
    <source>
        <dbReference type="SAM" id="SignalP"/>
    </source>
</evidence>
<dbReference type="Proteomes" id="UP000626656">
    <property type="component" value="Unassembled WGS sequence"/>
</dbReference>
<proteinExistence type="predicted"/>
<name>A0ABN7G8P8_9GAMM</name>
<sequence>MIIFKLLIVSIFLFSCANGHFISETESFKIVTGLDFGKYVEKQYTYFGERGVPRKNKPNFFKKFKYIEEVNKTLPNGNKIYRYSHPYRDCKSTFIVNQKNIVIKAFGDGEDCDVAL</sequence>
<dbReference type="EMBL" id="CAHJWF010000110">
    <property type="protein sequence ID" value="CAB5498932.1"/>
    <property type="molecule type" value="Genomic_DNA"/>
</dbReference>
<keyword evidence="3" id="KW-1185">Reference proteome</keyword>
<feature type="chain" id="PRO_5045744174" description="Lipoprotein" evidence="1">
    <location>
        <begin position="18"/>
        <end position="116"/>
    </location>
</feature>
<evidence type="ECO:0008006" key="4">
    <source>
        <dbReference type="Google" id="ProtNLM"/>
    </source>
</evidence>
<feature type="signal peptide" evidence="1">
    <location>
        <begin position="1"/>
        <end position="17"/>
    </location>
</feature>
<dbReference type="PROSITE" id="PS51257">
    <property type="entry name" value="PROKAR_LIPOPROTEIN"/>
    <property type="match status" value="1"/>
</dbReference>
<accession>A0ABN7G8P8</accession>
<reference evidence="2 3" key="1">
    <citation type="submission" date="2020-05" db="EMBL/GenBank/DDBJ databases">
        <authorList>
            <person name="Petersen J."/>
            <person name="Sayavedra L."/>
        </authorList>
    </citation>
    <scope>NUCLEOTIDE SEQUENCE [LARGE SCALE GENOMIC DNA]</scope>
    <source>
        <strain evidence="2">B azoricus SOX ET2 1586I</strain>
    </source>
</reference>
<evidence type="ECO:0000313" key="3">
    <source>
        <dbReference type="Proteomes" id="UP000626656"/>
    </source>
</evidence>
<dbReference type="RefSeq" id="WP_202784111.1">
    <property type="nucleotide sequence ID" value="NZ_CAHJWF010000110.1"/>
</dbReference>
<evidence type="ECO:0000313" key="2">
    <source>
        <dbReference type="EMBL" id="CAB5498932.1"/>
    </source>
</evidence>
<comment type="caution">
    <text evidence="2">The sequence shown here is derived from an EMBL/GenBank/DDBJ whole genome shotgun (WGS) entry which is preliminary data.</text>
</comment>
<keyword evidence="1" id="KW-0732">Signal</keyword>
<organism evidence="2 3">
    <name type="scientific">Bathymodiolus thermophilus thioautotrophic gill symbiont</name>
    <dbReference type="NCBI Taxonomy" id="2360"/>
    <lineage>
        <taxon>Bacteria</taxon>
        <taxon>Pseudomonadati</taxon>
        <taxon>Pseudomonadota</taxon>
        <taxon>Gammaproteobacteria</taxon>
        <taxon>sulfur-oxidizing symbionts</taxon>
    </lineage>
</organism>
<protein>
    <recommendedName>
        <fullName evidence="4">Lipoprotein</fullName>
    </recommendedName>
</protein>